<evidence type="ECO:0000256" key="7">
    <source>
        <dbReference type="ARBA" id="ARBA00023125"/>
    </source>
</evidence>
<feature type="domain" description="DNA methylase N-4/N-6" evidence="10">
    <location>
        <begin position="24"/>
        <end position="315"/>
    </location>
</feature>
<evidence type="ECO:0000256" key="3">
    <source>
        <dbReference type="ARBA" id="ARBA00022603"/>
    </source>
</evidence>
<comment type="catalytic activity">
    <reaction evidence="8">
        <text>a 2'-deoxycytidine in DNA + S-adenosyl-L-methionine = an N(4)-methyl-2'-deoxycytidine in DNA + S-adenosyl-L-homocysteine + H(+)</text>
        <dbReference type="Rhea" id="RHEA:16857"/>
        <dbReference type="Rhea" id="RHEA-COMP:11369"/>
        <dbReference type="Rhea" id="RHEA-COMP:13674"/>
        <dbReference type="ChEBI" id="CHEBI:15378"/>
        <dbReference type="ChEBI" id="CHEBI:57856"/>
        <dbReference type="ChEBI" id="CHEBI:59789"/>
        <dbReference type="ChEBI" id="CHEBI:85452"/>
        <dbReference type="ChEBI" id="CHEBI:137933"/>
        <dbReference type="EC" id="2.1.1.113"/>
    </reaction>
</comment>
<accession>A0A6J5M0B4</accession>
<dbReference type="EMBL" id="LR796341">
    <property type="protein sequence ID" value="CAB4137439.1"/>
    <property type="molecule type" value="Genomic_DNA"/>
</dbReference>
<reference evidence="11" key="1">
    <citation type="submission" date="2020-04" db="EMBL/GenBank/DDBJ databases">
        <authorList>
            <person name="Chiriac C."/>
            <person name="Salcher M."/>
            <person name="Ghai R."/>
            <person name="Kavagutti S V."/>
        </authorList>
    </citation>
    <scope>NUCLEOTIDE SEQUENCE</scope>
</reference>
<dbReference type="InterPro" id="IPR017985">
    <property type="entry name" value="MeTrfase_CN4_CS"/>
</dbReference>
<feature type="region of interest" description="Disordered" evidence="9">
    <location>
        <begin position="239"/>
        <end position="259"/>
    </location>
</feature>
<keyword evidence="3 11" id="KW-0489">Methyltransferase</keyword>
<evidence type="ECO:0000256" key="4">
    <source>
        <dbReference type="ARBA" id="ARBA00022679"/>
    </source>
</evidence>
<keyword evidence="6" id="KW-0680">Restriction system</keyword>
<evidence type="ECO:0000256" key="1">
    <source>
        <dbReference type="ARBA" id="ARBA00010203"/>
    </source>
</evidence>
<comment type="similarity">
    <text evidence="1">Belongs to the N(4)/N(6)-methyltransferase family. N(4) subfamily.</text>
</comment>
<proteinExistence type="inferred from homology"/>
<sequence>MNYELRLEDCIQWMNAQPEKSIPCIVTSPPYNLDIKYGTYQDDLPRDSYLKWLKDVAVAMKRVMTDDGQLFLNVGYSNIDPWVAMDVAQVFRQVFVLQNNITWVKHIAVNDQGYGQYKPISSDRFSSATTESIFHFTKNGDVKVDRLAIGQRNKSEGYKYPELYSESRHIATQRRKASRRLGFTNWLELKDKGTDQQKQQFESILADLLIKNPYDPDKKKCIGNAWFIPYTPTSRLAKEVGTKNDTGTRDGSRGGHPATFPEQLPDMCIKFSGIAAGSRVYDPFSGTATTVLSAVKNGMYGIGTDLDQYYLDFSQQRMDAYYRSLNPQPTKSSKRVTELDPSLFEIVEKI</sequence>
<evidence type="ECO:0000256" key="8">
    <source>
        <dbReference type="ARBA" id="ARBA00049120"/>
    </source>
</evidence>
<gene>
    <name evidence="11" type="ORF">UFOVP328_27</name>
</gene>
<name>A0A6J5M0B4_9CAUD</name>
<dbReference type="GO" id="GO:0009307">
    <property type="term" value="P:DNA restriction-modification system"/>
    <property type="evidence" value="ECO:0007669"/>
    <property type="project" value="UniProtKB-KW"/>
</dbReference>
<evidence type="ECO:0000256" key="5">
    <source>
        <dbReference type="ARBA" id="ARBA00022691"/>
    </source>
</evidence>
<dbReference type="GO" id="GO:0015667">
    <property type="term" value="F:site-specific DNA-methyltransferase (cytosine-N4-specific) activity"/>
    <property type="evidence" value="ECO:0007669"/>
    <property type="project" value="UniProtKB-EC"/>
</dbReference>
<dbReference type="GO" id="GO:0008170">
    <property type="term" value="F:N-methyltransferase activity"/>
    <property type="evidence" value="ECO:0007669"/>
    <property type="project" value="InterPro"/>
</dbReference>
<evidence type="ECO:0000256" key="2">
    <source>
        <dbReference type="ARBA" id="ARBA00012185"/>
    </source>
</evidence>
<organism evidence="11">
    <name type="scientific">uncultured Caudovirales phage</name>
    <dbReference type="NCBI Taxonomy" id="2100421"/>
    <lineage>
        <taxon>Viruses</taxon>
        <taxon>Duplodnaviria</taxon>
        <taxon>Heunggongvirae</taxon>
        <taxon>Uroviricota</taxon>
        <taxon>Caudoviricetes</taxon>
        <taxon>Peduoviridae</taxon>
        <taxon>Maltschvirus</taxon>
        <taxon>Maltschvirus maltsch</taxon>
    </lineage>
</organism>
<dbReference type="Pfam" id="PF01555">
    <property type="entry name" value="N6_N4_Mtase"/>
    <property type="match status" value="1"/>
</dbReference>
<dbReference type="PRINTS" id="PR00508">
    <property type="entry name" value="S21N4MTFRASE"/>
</dbReference>
<dbReference type="GO" id="GO:0032259">
    <property type="term" value="P:methylation"/>
    <property type="evidence" value="ECO:0007669"/>
    <property type="project" value="UniProtKB-KW"/>
</dbReference>
<dbReference type="InterPro" id="IPR002941">
    <property type="entry name" value="DNA_methylase_N4/N6"/>
</dbReference>
<feature type="compositionally biased region" description="Basic and acidic residues" evidence="9">
    <location>
        <begin position="239"/>
        <end position="253"/>
    </location>
</feature>
<evidence type="ECO:0000256" key="9">
    <source>
        <dbReference type="SAM" id="MobiDB-lite"/>
    </source>
</evidence>
<evidence type="ECO:0000256" key="6">
    <source>
        <dbReference type="ARBA" id="ARBA00022747"/>
    </source>
</evidence>
<keyword evidence="4" id="KW-0808">Transferase</keyword>
<dbReference type="EC" id="2.1.1.113" evidence="2"/>
<evidence type="ECO:0000313" key="11">
    <source>
        <dbReference type="EMBL" id="CAB4137439.1"/>
    </source>
</evidence>
<dbReference type="PROSITE" id="PS00093">
    <property type="entry name" value="N4_MTASE"/>
    <property type="match status" value="1"/>
</dbReference>
<dbReference type="Gene3D" id="3.40.50.150">
    <property type="entry name" value="Vaccinia Virus protein VP39"/>
    <property type="match status" value="1"/>
</dbReference>
<dbReference type="InterPro" id="IPR001091">
    <property type="entry name" value="RM_Methyltransferase"/>
</dbReference>
<dbReference type="SUPFAM" id="SSF53335">
    <property type="entry name" value="S-adenosyl-L-methionine-dependent methyltransferases"/>
    <property type="match status" value="1"/>
</dbReference>
<keyword evidence="7" id="KW-0238">DNA-binding</keyword>
<dbReference type="InterPro" id="IPR029063">
    <property type="entry name" value="SAM-dependent_MTases_sf"/>
</dbReference>
<keyword evidence="5" id="KW-0949">S-adenosyl-L-methionine</keyword>
<protein>
    <recommendedName>
        <fullName evidence="2">site-specific DNA-methyltransferase (cytosine-N(4)-specific)</fullName>
        <ecNumber evidence="2">2.1.1.113</ecNumber>
    </recommendedName>
</protein>
<dbReference type="GO" id="GO:0003677">
    <property type="term" value="F:DNA binding"/>
    <property type="evidence" value="ECO:0007669"/>
    <property type="project" value="UniProtKB-KW"/>
</dbReference>
<evidence type="ECO:0000259" key="10">
    <source>
        <dbReference type="Pfam" id="PF01555"/>
    </source>
</evidence>